<comment type="subcellular location">
    <subcellularLocation>
        <location evidence="1">Cell membrane</location>
        <topology evidence="1">Multi-pass membrane protein</topology>
    </subcellularLocation>
</comment>
<evidence type="ECO:0000313" key="8">
    <source>
        <dbReference type="Proteomes" id="UP001611075"/>
    </source>
</evidence>
<dbReference type="Proteomes" id="UP001611075">
    <property type="component" value="Unassembled WGS sequence"/>
</dbReference>
<feature type="transmembrane region" description="Helical" evidence="5">
    <location>
        <begin position="47"/>
        <end position="68"/>
    </location>
</feature>
<name>A0ABW7SM80_9ACTN</name>
<evidence type="ECO:0000256" key="2">
    <source>
        <dbReference type="ARBA" id="ARBA00022692"/>
    </source>
</evidence>
<dbReference type="Gene3D" id="1.20.1560.10">
    <property type="entry name" value="ABC transporter type 1, transmembrane domain"/>
    <property type="match status" value="1"/>
</dbReference>
<evidence type="ECO:0000256" key="3">
    <source>
        <dbReference type="ARBA" id="ARBA00022989"/>
    </source>
</evidence>
<dbReference type="InterPro" id="IPR036640">
    <property type="entry name" value="ABC1_TM_sf"/>
</dbReference>
<feature type="transmembrane region" description="Helical" evidence="5">
    <location>
        <begin position="88"/>
        <end position="108"/>
    </location>
</feature>
<evidence type="ECO:0000259" key="6">
    <source>
        <dbReference type="PROSITE" id="PS50929"/>
    </source>
</evidence>
<reference evidence="7 8" key="1">
    <citation type="submission" date="2024-10" db="EMBL/GenBank/DDBJ databases">
        <title>The Natural Products Discovery Center: Release of the First 8490 Sequenced Strains for Exploring Actinobacteria Biosynthetic Diversity.</title>
        <authorList>
            <person name="Kalkreuter E."/>
            <person name="Kautsar S.A."/>
            <person name="Yang D."/>
            <person name="Bader C.D."/>
            <person name="Teijaro C.N."/>
            <person name="Fluegel L."/>
            <person name="Davis C.M."/>
            <person name="Simpson J.R."/>
            <person name="Lauterbach L."/>
            <person name="Steele A.D."/>
            <person name="Gui C."/>
            <person name="Meng S."/>
            <person name="Li G."/>
            <person name="Viehrig K."/>
            <person name="Ye F."/>
            <person name="Su P."/>
            <person name="Kiefer A.F."/>
            <person name="Nichols A."/>
            <person name="Cepeda A.J."/>
            <person name="Yan W."/>
            <person name="Fan B."/>
            <person name="Jiang Y."/>
            <person name="Adhikari A."/>
            <person name="Zheng C.-J."/>
            <person name="Schuster L."/>
            <person name="Cowan T.M."/>
            <person name="Smanski M.J."/>
            <person name="Chevrette M.G."/>
            <person name="De Carvalho L.P.S."/>
            <person name="Shen B."/>
        </authorList>
    </citation>
    <scope>NUCLEOTIDE SEQUENCE [LARGE SCALE GENOMIC DNA]</scope>
    <source>
        <strain evidence="7 8">NPDC021253</strain>
    </source>
</reference>
<feature type="transmembrane region" description="Helical" evidence="5">
    <location>
        <begin position="163"/>
        <end position="184"/>
    </location>
</feature>
<protein>
    <recommendedName>
        <fullName evidence="6">ABC transmembrane type-1 domain-containing protein</fullName>
    </recommendedName>
</protein>
<evidence type="ECO:0000256" key="5">
    <source>
        <dbReference type="SAM" id="Phobius"/>
    </source>
</evidence>
<proteinExistence type="predicted"/>
<comment type="caution">
    <text evidence="7">The sequence shown here is derived from an EMBL/GenBank/DDBJ whole genome shotgun (WGS) entry which is preliminary data.</text>
</comment>
<keyword evidence="4 5" id="KW-0472">Membrane</keyword>
<evidence type="ECO:0000256" key="1">
    <source>
        <dbReference type="ARBA" id="ARBA00004651"/>
    </source>
</evidence>
<keyword evidence="8" id="KW-1185">Reference proteome</keyword>
<dbReference type="EMBL" id="JBIRPU010000007">
    <property type="protein sequence ID" value="MFI0793621.1"/>
    <property type="molecule type" value="Genomic_DNA"/>
</dbReference>
<accession>A0ABW7SM80</accession>
<feature type="transmembrane region" description="Helical" evidence="5">
    <location>
        <begin position="190"/>
        <end position="209"/>
    </location>
</feature>
<keyword evidence="3 5" id="KW-1133">Transmembrane helix</keyword>
<feature type="domain" description="ABC transmembrane type-1" evidence="6">
    <location>
        <begin position="50"/>
        <end position="265"/>
    </location>
</feature>
<keyword evidence="2 5" id="KW-0812">Transmembrane</keyword>
<sequence>MTVSTKAATAPSDRAAGAGVEAQPGPLGRMAAGPAAMVLAFRAAPGMASLLAVVSVCAGAGPVASAWLTKLLLDQIAERPGSSPAELVRLAVALAVVGVLLAFLPKLVNYASAELGRRVRLAARDRIFTTVGNLPGLVRLEDPPFYDRLMLAHQAGADSPGQVLGGLLGLLQAILTMGGFLVTMALLSPLMTVALLLAAIPALVAELLLNRRRARLAWRLGPTERREIFYADLLRNLQAAKEVRLFGTAGFFRERMLVELRTING</sequence>
<dbReference type="SUPFAM" id="SSF90123">
    <property type="entry name" value="ABC transporter transmembrane region"/>
    <property type="match status" value="1"/>
</dbReference>
<organism evidence="7 8">
    <name type="scientific">Micromonospora rubida</name>
    <dbReference type="NCBI Taxonomy" id="2697657"/>
    <lineage>
        <taxon>Bacteria</taxon>
        <taxon>Bacillati</taxon>
        <taxon>Actinomycetota</taxon>
        <taxon>Actinomycetes</taxon>
        <taxon>Micromonosporales</taxon>
        <taxon>Micromonosporaceae</taxon>
        <taxon>Micromonospora</taxon>
    </lineage>
</organism>
<dbReference type="RefSeq" id="WP_396679213.1">
    <property type="nucleotide sequence ID" value="NZ_JBIRPU010000007.1"/>
</dbReference>
<gene>
    <name evidence="7" type="ORF">ACH4OY_13160</name>
</gene>
<dbReference type="InterPro" id="IPR011527">
    <property type="entry name" value="ABC1_TM_dom"/>
</dbReference>
<dbReference type="PROSITE" id="PS50929">
    <property type="entry name" value="ABC_TM1F"/>
    <property type="match status" value="1"/>
</dbReference>
<evidence type="ECO:0000313" key="7">
    <source>
        <dbReference type="EMBL" id="MFI0793621.1"/>
    </source>
</evidence>
<evidence type="ECO:0000256" key="4">
    <source>
        <dbReference type="ARBA" id="ARBA00023136"/>
    </source>
</evidence>